<sequence>MPGEQDTPVAWYDSPNIVQLIRGTLPTTPSSSYPVPIQRPKTVFKKYKGSPDQLLFDDDHMDFLVRMVAYMRILNEDLPGRSQGLWGHIRREFSSRYPALAWFAPFAWASCYRKHEAWCDARVTFYVSAGIDHTLKTASERQPGARGYCPPPAPPQGISDLTDKQHQAHKRRRADNAEKSRKRKATSSTGVGSATSPGLLHSDPTIAGPSGTRSSTPPAAPATALAASPTRHVHFTPFADELGCKLLVVARRVYCDARAGTAA</sequence>
<accession>A0A427XF30</accession>
<comment type="caution">
    <text evidence="2">The sequence shown here is derived from an EMBL/GenBank/DDBJ whole genome shotgun (WGS) entry which is preliminary data.</text>
</comment>
<name>A0A427XF30_9TREE</name>
<gene>
    <name evidence="2" type="ORF">EHS24_003074</name>
</gene>
<reference evidence="2 3" key="1">
    <citation type="submission" date="2018-11" db="EMBL/GenBank/DDBJ databases">
        <title>Genome sequence of Apiotrichum porosum DSM 27194.</title>
        <authorList>
            <person name="Aliyu H."/>
            <person name="Gorte O."/>
            <person name="Ochsenreither K."/>
        </authorList>
    </citation>
    <scope>NUCLEOTIDE SEQUENCE [LARGE SCALE GENOMIC DNA]</scope>
    <source>
        <strain evidence="2 3">DSM 27194</strain>
    </source>
</reference>
<evidence type="ECO:0000313" key="3">
    <source>
        <dbReference type="Proteomes" id="UP000279236"/>
    </source>
</evidence>
<dbReference type="GeneID" id="39587617"/>
<feature type="compositionally biased region" description="Low complexity" evidence="1">
    <location>
        <begin position="186"/>
        <end position="196"/>
    </location>
</feature>
<feature type="region of interest" description="Disordered" evidence="1">
    <location>
        <begin position="137"/>
        <end position="225"/>
    </location>
</feature>
<organism evidence="2 3">
    <name type="scientific">Apiotrichum porosum</name>
    <dbReference type="NCBI Taxonomy" id="105984"/>
    <lineage>
        <taxon>Eukaryota</taxon>
        <taxon>Fungi</taxon>
        <taxon>Dikarya</taxon>
        <taxon>Basidiomycota</taxon>
        <taxon>Agaricomycotina</taxon>
        <taxon>Tremellomycetes</taxon>
        <taxon>Trichosporonales</taxon>
        <taxon>Trichosporonaceae</taxon>
        <taxon>Apiotrichum</taxon>
    </lineage>
</organism>
<dbReference type="AlphaFoldDB" id="A0A427XF30"/>
<dbReference type="RefSeq" id="XP_028472668.1">
    <property type="nucleotide sequence ID" value="XM_028618780.1"/>
</dbReference>
<evidence type="ECO:0000256" key="1">
    <source>
        <dbReference type="SAM" id="MobiDB-lite"/>
    </source>
</evidence>
<evidence type="ECO:0000313" key="2">
    <source>
        <dbReference type="EMBL" id="RSH77521.1"/>
    </source>
</evidence>
<protein>
    <submittedName>
        <fullName evidence="2">Uncharacterized protein</fullName>
    </submittedName>
</protein>
<feature type="compositionally biased region" description="Low complexity" evidence="1">
    <location>
        <begin position="207"/>
        <end position="225"/>
    </location>
</feature>
<dbReference type="Proteomes" id="UP000279236">
    <property type="component" value="Unassembled WGS sequence"/>
</dbReference>
<keyword evidence="3" id="KW-1185">Reference proteome</keyword>
<proteinExistence type="predicted"/>
<dbReference type="EMBL" id="RSCE01000015">
    <property type="protein sequence ID" value="RSH77521.1"/>
    <property type="molecule type" value="Genomic_DNA"/>
</dbReference>